<evidence type="ECO:0000313" key="1">
    <source>
        <dbReference type="EMBL" id="EXX60330.1"/>
    </source>
</evidence>
<accession>A0A015J0U4</accession>
<comment type="caution">
    <text evidence="1">The sequence shown here is derived from an EMBL/GenBank/DDBJ whole genome shotgun (WGS) entry which is preliminary data.</text>
</comment>
<protein>
    <recommendedName>
        <fullName evidence="3">HMG box domain-containing protein</fullName>
    </recommendedName>
</protein>
<evidence type="ECO:0008006" key="3">
    <source>
        <dbReference type="Google" id="ProtNLM"/>
    </source>
</evidence>
<reference evidence="1 2" key="1">
    <citation type="submission" date="2014-02" db="EMBL/GenBank/DDBJ databases">
        <title>Single nucleus genome sequencing reveals high similarity among nuclei of an endomycorrhizal fungus.</title>
        <authorList>
            <person name="Lin K."/>
            <person name="Geurts R."/>
            <person name="Zhang Z."/>
            <person name="Limpens E."/>
            <person name="Saunders D.G."/>
            <person name="Mu D."/>
            <person name="Pang E."/>
            <person name="Cao H."/>
            <person name="Cha H."/>
            <person name="Lin T."/>
            <person name="Zhou Q."/>
            <person name="Shang Y."/>
            <person name="Li Y."/>
            <person name="Ivanov S."/>
            <person name="Sharma T."/>
            <person name="Velzen R.V."/>
            <person name="Ruijter N.D."/>
            <person name="Aanen D.K."/>
            <person name="Win J."/>
            <person name="Kamoun S."/>
            <person name="Bisseling T."/>
            <person name="Huang S."/>
        </authorList>
    </citation>
    <scope>NUCLEOTIDE SEQUENCE [LARGE SCALE GENOMIC DNA]</scope>
    <source>
        <strain evidence="2">DAOM197198w</strain>
    </source>
</reference>
<dbReference type="Proteomes" id="UP000022910">
    <property type="component" value="Unassembled WGS sequence"/>
</dbReference>
<dbReference type="OrthoDB" id="2316271at2759"/>
<proteinExistence type="predicted"/>
<sequence length="111" mass="12747">MQEIIEANRRTLRENIDQNRLEFFPPPTLDPVITLDRLSYVNRRHPRNKSVTGFGILRYYVSLQGQIINCDEAVVGRVATEVWKSATAAEKRDYTNLSNQVKALIASQNRS</sequence>
<dbReference type="AlphaFoldDB" id="A0A015J0U4"/>
<gene>
    <name evidence="1" type="ORF">RirG_180850</name>
</gene>
<name>A0A015J0U4_RHIIW</name>
<dbReference type="HOGENOM" id="CLU_2159745_0_0_1"/>
<keyword evidence="2" id="KW-1185">Reference proteome</keyword>
<organism evidence="1 2">
    <name type="scientific">Rhizophagus irregularis (strain DAOM 197198w)</name>
    <name type="common">Glomus intraradices</name>
    <dbReference type="NCBI Taxonomy" id="1432141"/>
    <lineage>
        <taxon>Eukaryota</taxon>
        <taxon>Fungi</taxon>
        <taxon>Fungi incertae sedis</taxon>
        <taxon>Mucoromycota</taxon>
        <taxon>Glomeromycotina</taxon>
        <taxon>Glomeromycetes</taxon>
        <taxon>Glomerales</taxon>
        <taxon>Glomeraceae</taxon>
        <taxon>Rhizophagus</taxon>
    </lineage>
</organism>
<dbReference type="SMR" id="A0A015J0U4"/>
<evidence type="ECO:0000313" key="2">
    <source>
        <dbReference type="Proteomes" id="UP000022910"/>
    </source>
</evidence>
<dbReference type="EMBL" id="JEMT01025954">
    <property type="protein sequence ID" value="EXX60330.1"/>
    <property type="molecule type" value="Genomic_DNA"/>
</dbReference>